<dbReference type="InterPro" id="IPR013126">
    <property type="entry name" value="Hsp_70_fam"/>
</dbReference>
<evidence type="ECO:0000256" key="2">
    <source>
        <dbReference type="ARBA" id="ARBA00022741"/>
    </source>
</evidence>
<dbReference type="GO" id="GO:0140662">
    <property type="term" value="F:ATP-dependent protein folding chaperone"/>
    <property type="evidence" value="ECO:0007669"/>
    <property type="project" value="InterPro"/>
</dbReference>
<keyword evidence="3" id="KW-0067">ATP-binding</keyword>
<accession>A0A914DEU1</accession>
<sequence length="139" mass="16446">MVNGNNKIGQLTVLNIIPDAPGKQKVEFTLSLDQNGILSVTANYNGRIQNMQIDYQEARRHALRDIDELIDEAERFKHIDLQEEKRLKKRDILFHKLHEIEYNIDQIVQESEKTSKRTKWEEIKKWYDNNPEASEIEID</sequence>
<keyword evidence="2" id="KW-0547">Nucleotide-binding</keyword>
<dbReference type="Gene3D" id="2.60.34.10">
    <property type="entry name" value="Substrate Binding Domain Of DNAk, Chain A, domain 1"/>
    <property type="match status" value="1"/>
</dbReference>
<name>A0A914DEU1_9BILA</name>
<dbReference type="AlphaFoldDB" id="A0A914DEU1"/>
<organism evidence="4 5">
    <name type="scientific">Acrobeloides nanus</name>
    <dbReference type="NCBI Taxonomy" id="290746"/>
    <lineage>
        <taxon>Eukaryota</taxon>
        <taxon>Metazoa</taxon>
        <taxon>Ecdysozoa</taxon>
        <taxon>Nematoda</taxon>
        <taxon>Chromadorea</taxon>
        <taxon>Rhabditida</taxon>
        <taxon>Tylenchina</taxon>
        <taxon>Cephalobomorpha</taxon>
        <taxon>Cephaloboidea</taxon>
        <taxon>Cephalobidae</taxon>
        <taxon>Acrobeloides</taxon>
    </lineage>
</organism>
<comment type="similarity">
    <text evidence="1">Belongs to the heat shock protein 70 family.</text>
</comment>
<protein>
    <submittedName>
        <fullName evidence="5">Uncharacterized protein</fullName>
    </submittedName>
</protein>
<dbReference type="InterPro" id="IPR029047">
    <property type="entry name" value="HSP70_peptide-bd_sf"/>
</dbReference>
<dbReference type="SUPFAM" id="SSF100920">
    <property type="entry name" value="Heat shock protein 70kD (HSP70), peptide-binding domain"/>
    <property type="match status" value="1"/>
</dbReference>
<keyword evidence="4" id="KW-1185">Reference proteome</keyword>
<dbReference type="WBParaSite" id="ACRNAN_scaffold23370.g31214.t1">
    <property type="protein sequence ID" value="ACRNAN_scaffold23370.g31214.t1"/>
    <property type="gene ID" value="ACRNAN_scaffold23370.g31214"/>
</dbReference>
<evidence type="ECO:0000313" key="5">
    <source>
        <dbReference type="WBParaSite" id="ACRNAN_scaffold23370.g31214.t1"/>
    </source>
</evidence>
<evidence type="ECO:0000313" key="4">
    <source>
        <dbReference type="Proteomes" id="UP000887540"/>
    </source>
</evidence>
<evidence type="ECO:0000256" key="3">
    <source>
        <dbReference type="ARBA" id="ARBA00022840"/>
    </source>
</evidence>
<reference evidence="5" key="1">
    <citation type="submission" date="2022-11" db="UniProtKB">
        <authorList>
            <consortium name="WormBaseParasite"/>
        </authorList>
    </citation>
    <scope>IDENTIFICATION</scope>
</reference>
<dbReference type="Proteomes" id="UP000887540">
    <property type="component" value="Unplaced"/>
</dbReference>
<proteinExistence type="inferred from homology"/>
<dbReference type="GO" id="GO:0005524">
    <property type="term" value="F:ATP binding"/>
    <property type="evidence" value="ECO:0007669"/>
    <property type="project" value="UniProtKB-KW"/>
</dbReference>
<evidence type="ECO:0000256" key="1">
    <source>
        <dbReference type="ARBA" id="ARBA00007381"/>
    </source>
</evidence>
<dbReference type="Pfam" id="PF00012">
    <property type="entry name" value="HSP70"/>
    <property type="match status" value="1"/>
</dbReference>